<proteinExistence type="predicted"/>
<dbReference type="EMBL" id="BSXS01001383">
    <property type="protein sequence ID" value="GME76023.1"/>
    <property type="molecule type" value="Genomic_DNA"/>
</dbReference>
<comment type="caution">
    <text evidence="1">The sequence shown here is derived from an EMBL/GenBank/DDBJ whole genome shotgun (WGS) entry which is preliminary data.</text>
</comment>
<keyword evidence="2" id="KW-1185">Reference proteome</keyword>
<evidence type="ECO:0000313" key="1">
    <source>
        <dbReference type="EMBL" id="GME76023.1"/>
    </source>
</evidence>
<evidence type="ECO:0000313" key="2">
    <source>
        <dbReference type="Proteomes" id="UP001165064"/>
    </source>
</evidence>
<protein>
    <submittedName>
        <fullName evidence="1">Unnamed protein product</fullName>
    </submittedName>
</protein>
<reference evidence="1" key="1">
    <citation type="submission" date="2023-04" db="EMBL/GenBank/DDBJ databases">
        <title>Ambrosiozyma monospora NBRC 10751.</title>
        <authorList>
            <person name="Ichikawa N."/>
            <person name="Sato H."/>
            <person name="Tonouchi N."/>
        </authorList>
    </citation>
    <scope>NUCLEOTIDE SEQUENCE</scope>
    <source>
        <strain evidence="1">NBRC 10751</strain>
    </source>
</reference>
<gene>
    <name evidence="1" type="ORF">Amon02_000241100</name>
</gene>
<accession>A0ACB5SY46</accession>
<sequence>MPPTRADQGTSYSPYLIKTWKEIQPSILIILGDSQNSSLDPLMYTQTYTKVYDYCTSNSSTRTQHQNASDGGDGAVRLVGSELYVRLQEYLKTYLGELNPKDGETFLQFYTRAWQRFLIGSTRLNDILDYINRYWVAKERADGRREIYDILSLCMLSWRDYKFHSNLDRLMGEIMGQIEAQRLNKIESTADLSVAIKSFVLLGFDVNDLKKQNLSVYINDFEKTFLTETYNFYTEESAQFIKDHGVVNYLAKAEQRIEEELKRLEDLNDHTRRPLNEVLNEVLIINHAQTIRNELTPLLDQGRYTDIKRIHTLLKRVPATVTPLLEDFQNYIKQQGLKTIEDLDVQMREAHKAEAAAAKSGPRKKQSKDYVDPKLYITTLLSVYKKYQNVVEVAFDNNEAFVKALDSACQQFINKNKTATPTSRAKSRTPDLLARFSDELLKKNDSEDLAIDELMTIFNFVEDKESFEVWYRRYLSRRLMGSNMSPSAEEHEEYIIQKLKQANSLEYTNKITSMFNDIRISKDLGAVYKESTMKEANPKEFVSDIEPRVLDSNAWSSVFKDTSDSFILPKELIKSQEKFTTIYQERFTGRQLNWIWSKGKVEVKANLARPGKPPFSFQLTLFQYSILSPYNEVQELTTSKILELTALSPEIFKVNVAPLVKNKLLVQTPPGEDNIIKPNTSFKMVKEYTSKRPKINFAVGVKAIDSRNEDKETNEEVERRHHEILKACIVRVMKARKNYKHEQLTSEVIQIIDRFVPTVADIKKAIEVLIDEQYLARTADGSGYEYLS</sequence>
<dbReference type="Proteomes" id="UP001165064">
    <property type="component" value="Unassembled WGS sequence"/>
</dbReference>
<organism evidence="1 2">
    <name type="scientific">Ambrosiozyma monospora</name>
    <name type="common">Yeast</name>
    <name type="synonym">Endomycopsis monosporus</name>
    <dbReference type="NCBI Taxonomy" id="43982"/>
    <lineage>
        <taxon>Eukaryota</taxon>
        <taxon>Fungi</taxon>
        <taxon>Dikarya</taxon>
        <taxon>Ascomycota</taxon>
        <taxon>Saccharomycotina</taxon>
        <taxon>Pichiomycetes</taxon>
        <taxon>Pichiales</taxon>
        <taxon>Pichiaceae</taxon>
        <taxon>Ambrosiozyma</taxon>
    </lineage>
</organism>
<name>A0ACB5SY46_AMBMO</name>